<organism evidence="6 7">
    <name type="scientific">Candidatus Dechloromonas phosphorivorans</name>
    <dbReference type="NCBI Taxonomy" id="2899244"/>
    <lineage>
        <taxon>Bacteria</taxon>
        <taxon>Pseudomonadati</taxon>
        <taxon>Pseudomonadota</taxon>
        <taxon>Betaproteobacteria</taxon>
        <taxon>Rhodocyclales</taxon>
        <taxon>Azonexaceae</taxon>
        <taxon>Dechloromonas</taxon>
    </lineage>
</organism>
<comment type="caution">
    <text evidence="6">The sequence shown here is derived from an EMBL/GenBank/DDBJ whole genome shotgun (WGS) entry which is preliminary data.</text>
</comment>
<gene>
    <name evidence="6" type="ORF">IPJ38_01030</name>
</gene>
<evidence type="ECO:0000256" key="1">
    <source>
        <dbReference type="ARBA" id="ARBA00000085"/>
    </source>
</evidence>
<evidence type="ECO:0000313" key="6">
    <source>
        <dbReference type="EMBL" id="MBK7413904.1"/>
    </source>
</evidence>
<dbReference type="PRINTS" id="PR00344">
    <property type="entry name" value="BCTRLSENSOR"/>
</dbReference>
<name>A0A935JWM6_9RHOO</name>
<evidence type="ECO:0000256" key="3">
    <source>
        <dbReference type="ARBA" id="ARBA00022679"/>
    </source>
</evidence>
<reference evidence="6 7" key="1">
    <citation type="submission" date="2020-10" db="EMBL/GenBank/DDBJ databases">
        <title>Connecting structure to function with the recovery of over 1000 high-quality activated sludge metagenome-assembled genomes encoding full-length rRNA genes using long-read sequencing.</title>
        <authorList>
            <person name="Singleton C.M."/>
            <person name="Petriglieri F."/>
            <person name="Kristensen J.M."/>
            <person name="Kirkegaard R.H."/>
            <person name="Michaelsen T.Y."/>
            <person name="Andersen M.H."/>
            <person name="Karst S.M."/>
            <person name="Dueholm M.S."/>
            <person name="Nielsen P.H."/>
            <person name="Albertsen M."/>
        </authorList>
    </citation>
    <scope>NUCLEOTIDE SEQUENCE [LARGE SCALE GENOMIC DNA]</scope>
    <source>
        <strain evidence="6">EsbW_18-Q3-R4-48_BATAC.463</strain>
    </source>
</reference>
<dbReference type="SUPFAM" id="SSF55874">
    <property type="entry name" value="ATPase domain of HSP90 chaperone/DNA topoisomerase II/histidine kinase"/>
    <property type="match status" value="1"/>
</dbReference>
<evidence type="ECO:0000256" key="2">
    <source>
        <dbReference type="ARBA" id="ARBA00012438"/>
    </source>
</evidence>
<dbReference type="InterPro" id="IPR036890">
    <property type="entry name" value="HATPase_C_sf"/>
</dbReference>
<dbReference type="Pfam" id="PF02518">
    <property type="entry name" value="HATPase_c"/>
    <property type="match status" value="1"/>
</dbReference>
<dbReference type="GO" id="GO:0004673">
    <property type="term" value="F:protein histidine kinase activity"/>
    <property type="evidence" value="ECO:0007669"/>
    <property type="project" value="UniProtKB-EC"/>
</dbReference>
<proteinExistence type="predicted"/>
<evidence type="ECO:0000256" key="4">
    <source>
        <dbReference type="ARBA" id="ARBA00022777"/>
    </source>
</evidence>
<dbReference type="PANTHER" id="PTHR43047:SF78">
    <property type="entry name" value="SENSORY_REGULATORY PROTEIN RPFC"/>
    <property type="match status" value="1"/>
</dbReference>
<accession>A0A935JWM6</accession>
<dbReference type="InterPro" id="IPR004358">
    <property type="entry name" value="Sig_transdc_His_kin-like_C"/>
</dbReference>
<feature type="domain" description="Histidine kinase/HSP90-like ATPase" evidence="5">
    <location>
        <begin position="1"/>
        <end position="52"/>
    </location>
</feature>
<evidence type="ECO:0000313" key="7">
    <source>
        <dbReference type="Proteomes" id="UP000739411"/>
    </source>
</evidence>
<dbReference type="EC" id="2.7.13.3" evidence="2"/>
<dbReference type="Proteomes" id="UP000739411">
    <property type="component" value="Unassembled WGS sequence"/>
</dbReference>
<dbReference type="PANTHER" id="PTHR43047">
    <property type="entry name" value="TWO-COMPONENT HISTIDINE PROTEIN KINASE"/>
    <property type="match status" value="1"/>
</dbReference>
<protein>
    <recommendedName>
        <fullName evidence="2">histidine kinase</fullName>
        <ecNumber evidence="2">2.7.13.3</ecNumber>
    </recommendedName>
</protein>
<dbReference type="EMBL" id="JADJMS010000004">
    <property type="protein sequence ID" value="MBK7413904.1"/>
    <property type="molecule type" value="Genomic_DNA"/>
</dbReference>
<comment type="catalytic activity">
    <reaction evidence="1">
        <text>ATP + protein L-histidine = ADP + protein N-phospho-L-histidine.</text>
        <dbReference type="EC" id="2.7.13.3"/>
    </reaction>
</comment>
<keyword evidence="3" id="KW-0808">Transferase</keyword>
<sequence>MFHAFDQADASTTRHYGGSGLGLTISKKIAEAMGGNAGATSQPGQGSTFWLTGWFGRGSSLAVSTSALITDAEQGIRQRFSGCRILVVEDEPVNREIWPILLEKPGLVGRFCRRWYRGARSLQRLTV</sequence>
<keyword evidence="4" id="KW-0418">Kinase</keyword>
<dbReference type="Gene3D" id="3.30.565.10">
    <property type="entry name" value="Histidine kinase-like ATPase, C-terminal domain"/>
    <property type="match status" value="1"/>
</dbReference>
<evidence type="ECO:0000259" key="5">
    <source>
        <dbReference type="Pfam" id="PF02518"/>
    </source>
</evidence>
<dbReference type="InterPro" id="IPR003594">
    <property type="entry name" value="HATPase_dom"/>
</dbReference>
<dbReference type="AlphaFoldDB" id="A0A935JWM6"/>